<dbReference type="InterPro" id="IPR002110">
    <property type="entry name" value="Ankyrin_rpt"/>
</dbReference>
<keyword evidence="2 3" id="KW-0040">ANK repeat</keyword>
<dbReference type="SMART" id="SM00248">
    <property type="entry name" value="ANK"/>
    <property type="match status" value="15"/>
</dbReference>
<dbReference type="PROSITE" id="PS50088">
    <property type="entry name" value="ANK_REPEAT"/>
    <property type="match status" value="10"/>
</dbReference>
<evidence type="ECO:0000256" key="2">
    <source>
        <dbReference type="ARBA" id="ARBA00023043"/>
    </source>
</evidence>
<comment type="caution">
    <text evidence="4">The sequence shown here is derived from an EMBL/GenBank/DDBJ whole genome shotgun (WGS) entry which is preliminary data.</text>
</comment>
<dbReference type="SUPFAM" id="SSF48403">
    <property type="entry name" value="Ankyrin repeat"/>
    <property type="match status" value="2"/>
</dbReference>
<evidence type="ECO:0000256" key="3">
    <source>
        <dbReference type="PROSITE-ProRule" id="PRU00023"/>
    </source>
</evidence>
<feature type="repeat" description="ANK" evidence="3">
    <location>
        <begin position="160"/>
        <end position="192"/>
    </location>
</feature>
<name>A0A7I8VZ54_9ANNE</name>
<dbReference type="InterPro" id="IPR036770">
    <property type="entry name" value="Ankyrin_rpt-contain_sf"/>
</dbReference>
<gene>
    <name evidence="4" type="ORF">DGYR_LOCUS9547</name>
</gene>
<feature type="repeat" description="ANK" evidence="3">
    <location>
        <begin position="501"/>
        <end position="533"/>
    </location>
</feature>
<protein>
    <submittedName>
        <fullName evidence="4">DgyrCDS10113</fullName>
    </submittedName>
</protein>
<dbReference type="Pfam" id="PF13637">
    <property type="entry name" value="Ank_4"/>
    <property type="match status" value="1"/>
</dbReference>
<keyword evidence="1" id="KW-0677">Repeat</keyword>
<dbReference type="Pfam" id="PF00023">
    <property type="entry name" value="Ank"/>
    <property type="match status" value="1"/>
</dbReference>
<proteinExistence type="predicted"/>
<sequence>MNSKKKSVKQKLSNGNGAAAGCSPDTTLLHQLASRGEKTSLVKHLNGDGIKDLDVADKTGKTPLMHCILGEWIDCVEVLLKAQANINKTDMSGKNALHFAVHKGNLKCVKLLLSKGANCRTTDNEGLNALHICARHTNAKCLNLILKHLQPGEIDVQDLNKRTALHWSSYHGHLEPIKLLLKHGSNVLIPDIHGKTPLHFAASAKGPEAGECVKYILDSQPSMINWQDYDGRTALHLAVSEGVEIVVQILIANPQCKISAMDNLFRTPLHWAAVLGRQSIIKMLLEHSADYGMTDSKGATALHYCAKNNYSECVSALLKGGIGGGSSILRDEQDNEGRTALIWAAGHGADDALVCCIAAGSNIFQADKHGATALHAAAQNGHASTVKLLLAHGSDKNATDLLYLTPLFRACEYGHEHVLQVLFENGANIESKDTDGRSALHWAALSGHAHICSKLIKFGLNPDVVDKSGRSPLQCASYSGHVSCILVLIEHGADPNWQDHEGMTSLHWACSRGHVEGAKLLLEFQAHLNQMELSDDKYTPLDYALLENHEKVAQFLIEQGALSIRGIQDLAAVKIQAVFRGYRLRKTFSERRKLMIEHEKLMKEACRKKKTVEENCQLANEGDFYRIDKHSIESLKNRSRMNENVKTIDKCKTLHTDDKDSIKEAAALIIQYAWKKYLRFPFLFLQ</sequence>
<dbReference type="Pfam" id="PF00612">
    <property type="entry name" value="IQ"/>
    <property type="match status" value="1"/>
</dbReference>
<dbReference type="PROSITE" id="PS50297">
    <property type="entry name" value="ANK_REP_REGION"/>
    <property type="match status" value="10"/>
</dbReference>
<dbReference type="PANTHER" id="PTHR24161:SF21">
    <property type="entry name" value="ANKYRIN REPEAT DOMAIN-CONTAINING PROTEIN 35"/>
    <property type="match status" value="1"/>
</dbReference>
<reference evidence="4 5" key="1">
    <citation type="submission" date="2020-08" db="EMBL/GenBank/DDBJ databases">
        <authorList>
            <person name="Hejnol A."/>
        </authorList>
    </citation>
    <scope>NUCLEOTIDE SEQUENCE [LARGE SCALE GENOMIC DNA]</scope>
</reference>
<dbReference type="Proteomes" id="UP000549394">
    <property type="component" value="Unassembled WGS sequence"/>
</dbReference>
<dbReference type="EMBL" id="CAJFCJ010000014">
    <property type="protein sequence ID" value="CAD5121617.1"/>
    <property type="molecule type" value="Genomic_DNA"/>
</dbReference>
<feature type="repeat" description="ANK" evidence="3">
    <location>
        <begin position="536"/>
        <end position="561"/>
    </location>
</feature>
<evidence type="ECO:0000256" key="1">
    <source>
        <dbReference type="ARBA" id="ARBA00022737"/>
    </source>
</evidence>
<dbReference type="PRINTS" id="PR01415">
    <property type="entry name" value="ANKYRIN"/>
</dbReference>
<feature type="repeat" description="ANK" evidence="3">
    <location>
        <begin position="369"/>
        <end position="401"/>
    </location>
</feature>
<accession>A0A7I8VZ54</accession>
<feature type="repeat" description="ANK" evidence="3">
    <location>
        <begin position="405"/>
        <end position="434"/>
    </location>
</feature>
<organism evidence="4 5">
    <name type="scientific">Dimorphilus gyrociliatus</name>
    <dbReference type="NCBI Taxonomy" id="2664684"/>
    <lineage>
        <taxon>Eukaryota</taxon>
        <taxon>Metazoa</taxon>
        <taxon>Spiralia</taxon>
        <taxon>Lophotrochozoa</taxon>
        <taxon>Annelida</taxon>
        <taxon>Polychaeta</taxon>
        <taxon>Polychaeta incertae sedis</taxon>
        <taxon>Dinophilidae</taxon>
        <taxon>Dimorphilus</taxon>
    </lineage>
</organism>
<feature type="repeat" description="ANK" evidence="3">
    <location>
        <begin position="264"/>
        <end position="296"/>
    </location>
</feature>
<dbReference type="OrthoDB" id="20872at2759"/>
<feature type="repeat" description="ANK" evidence="3">
    <location>
        <begin position="230"/>
        <end position="251"/>
    </location>
</feature>
<dbReference type="AlphaFoldDB" id="A0A7I8VZ54"/>
<feature type="repeat" description="ANK" evidence="3">
    <location>
        <begin position="92"/>
        <end position="124"/>
    </location>
</feature>
<dbReference type="PROSITE" id="PS50096">
    <property type="entry name" value="IQ"/>
    <property type="match status" value="1"/>
</dbReference>
<dbReference type="InterPro" id="IPR000048">
    <property type="entry name" value="IQ_motif_EF-hand-BS"/>
</dbReference>
<dbReference type="PANTHER" id="PTHR24161">
    <property type="entry name" value="ANK_REP_REGION DOMAIN-CONTAINING PROTEIN-RELATED"/>
    <property type="match status" value="1"/>
</dbReference>
<evidence type="ECO:0000313" key="5">
    <source>
        <dbReference type="Proteomes" id="UP000549394"/>
    </source>
</evidence>
<dbReference type="CDD" id="cd23767">
    <property type="entry name" value="IQCD"/>
    <property type="match status" value="1"/>
</dbReference>
<keyword evidence="5" id="KW-1185">Reference proteome</keyword>
<dbReference type="Pfam" id="PF12796">
    <property type="entry name" value="Ank_2"/>
    <property type="match status" value="5"/>
</dbReference>
<dbReference type="Gene3D" id="1.25.40.20">
    <property type="entry name" value="Ankyrin repeat-containing domain"/>
    <property type="match status" value="6"/>
</dbReference>
<feature type="repeat" description="ANK" evidence="3">
    <location>
        <begin position="435"/>
        <end position="467"/>
    </location>
</feature>
<dbReference type="PROSITE" id="PS51257">
    <property type="entry name" value="PROKAR_LIPOPROTEIN"/>
    <property type="match status" value="1"/>
</dbReference>
<feature type="repeat" description="ANK" evidence="3">
    <location>
        <begin position="468"/>
        <end position="500"/>
    </location>
</feature>
<evidence type="ECO:0000313" key="4">
    <source>
        <dbReference type="EMBL" id="CAD5121617.1"/>
    </source>
</evidence>